<evidence type="ECO:0000313" key="2">
    <source>
        <dbReference type="Proteomes" id="UP000289738"/>
    </source>
</evidence>
<dbReference type="EMBL" id="SDMP01000002">
    <property type="protein sequence ID" value="RYR70861.1"/>
    <property type="molecule type" value="Genomic_DNA"/>
</dbReference>
<proteinExistence type="predicted"/>
<reference evidence="1 2" key="1">
    <citation type="submission" date="2019-01" db="EMBL/GenBank/DDBJ databases">
        <title>Sequencing of cultivated peanut Arachis hypogaea provides insights into genome evolution and oil improvement.</title>
        <authorList>
            <person name="Chen X."/>
        </authorList>
    </citation>
    <scope>NUCLEOTIDE SEQUENCE [LARGE SCALE GENOMIC DNA]</scope>
    <source>
        <strain evidence="2">cv. Fuhuasheng</strain>
        <tissue evidence="1">Leaves</tissue>
    </source>
</reference>
<keyword evidence="2" id="KW-1185">Reference proteome</keyword>
<protein>
    <submittedName>
        <fullName evidence="1">Uncharacterized protein</fullName>
    </submittedName>
</protein>
<name>A0A445E5Z7_ARAHY</name>
<accession>A0A445E5Z7</accession>
<organism evidence="1 2">
    <name type="scientific">Arachis hypogaea</name>
    <name type="common">Peanut</name>
    <dbReference type="NCBI Taxonomy" id="3818"/>
    <lineage>
        <taxon>Eukaryota</taxon>
        <taxon>Viridiplantae</taxon>
        <taxon>Streptophyta</taxon>
        <taxon>Embryophyta</taxon>
        <taxon>Tracheophyta</taxon>
        <taxon>Spermatophyta</taxon>
        <taxon>Magnoliopsida</taxon>
        <taxon>eudicotyledons</taxon>
        <taxon>Gunneridae</taxon>
        <taxon>Pentapetalae</taxon>
        <taxon>rosids</taxon>
        <taxon>fabids</taxon>
        <taxon>Fabales</taxon>
        <taxon>Fabaceae</taxon>
        <taxon>Papilionoideae</taxon>
        <taxon>50 kb inversion clade</taxon>
        <taxon>dalbergioids sensu lato</taxon>
        <taxon>Dalbergieae</taxon>
        <taxon>Pterocarpus clade</taxon>
        <taxon>Arachis</taxon>
    </lineage>
</organism>
<dbReference type="AlphaFoldDB" id="A0A445E5Z7"/>
<sequence length="93" mass="9936">MLVAFEGVIKASHALISPRDNKPKRTRRGAIIIGNGLALSSIVVVLKGDYSEPCAGPAAIVIENGLPLSWTVVVWKFFSSFSLTLSRSLIAVI</sequence>
<comment type="caution">
    <text evidence="1">The sequence shown here is derived from an EMBL/GenBank/DDBJ whole genome shotgun (WGS) entry which is preliminary data.</text>
</comment>
<evidence type="ECO:0000313" key="1">
    <source>
        <dbReference type="EMBL" id="RYR70861.1"/>
    </source>
</evidence>
<gene>
    <name evidence="1" type="ORF">Ahy_A02g005162</name>
</gene>
<dbReference type="Proteomes" id="UP000289738">
    <property type="component" value="Chromosome A02"/>
</dbReference>